<sequence length="32" mass="3415">IDGHGLLDLHTVIYDTEVSPVSGLSKMEAGIF</sequence>
<reference evidence="1" key="1">
    <citation type="submission" date="2018-05" db="EMBL/GenBank/DDBJ databases">
        <authorList>
            <person name="Lanie J.A."/>
            <person name="Ng W.-L."/>
            <person name="Kazmierczak K.M."/>
            <person name="Andrzejewski T.M."/>
            <person name="Davidsen T.M."/>
            <person name="Wayne K.J."/>
            <person name="Tettelin H."/>
            <person name="Glass J.I."/>
            <person name="Rusch D."/>
            <person name="Podicherti R."/>
            <person name="Tsui H.-C.T."/>
            <person name="Winkler M.E."/>
        </authorList>
    </citation>
    <scope>NUCLEOTIDE SEQUENCE</scope>
</reference>
<accession>A0A382MLB2</accession>
<name>A0A382MLB2_9ZZZZ</name>
<proteinExistence type="predicted"/>
<protein>
    <submittedName>
        <fullName evidence="1">Uncharacterized protein</fullName>
    </submittedName>
</protein>
<gene>
    <name evidence="1" type="ORF">METZ01_LOCUS300965</name>
</gene>
<dbReference type="EMBL" id="UINC01093583">
    <property type="protein sequence ID" value="SVC48111.1"/>
    <property type="molecule type" value="Genomic_DNA"/>
</dbReference>
<feature type="non-terminal residue" evidence="1">
    <location>
        <position position="1"/>
    </location>
</feature>
<evidence type="ECO:0000313" key="1">
    <source>
        <dbReference type="EMBL" id="SVC48111.1"/>
    </source>
</evidence>
<organism evidence="1">
    <name type="scientific">marine metagenome</name>
    <dbReference type="NCBI Taxonomy" id="408172"/>
    <lineage>
        <taxon>unclassified sequences</taxon>
        <taxon>metagenomes</taxon>
        <taxon>ecological metagenomes</taxon>
    </lineage>
</organism>
<dbReference type="AlphaFoldDB" id="A0A382MLB2"/>